<evidence type="ECO:0000256" key="5">
    <source>
        <dbReference type="ARBA" id="ARBA00022842"/>
    </source>
</evidence>
<dbReference type="Gene3D" id="3.90.79.10">
    <property type="entry name" value="Nucleoside Triphosphate Pyrophosphohydrolase"/>
    <property type="match status" value="1"/>
</dbReference>
<name>A0A3R8PGW4_9CORY</name>
<feature type="compositionally biased region" description="Low complexity" evidence="7">
    <location>
        <begin position="260"/>
        <end position="272"/>
    </location>
</feature>
<dbReference type="InterPro" id="IPR045121">
    <property type="entry name" value="CoAse"/>
</dbReference>
<proteinExistence type="predicted"/>
<keyword evidence="5" id="KW-0460">Magnesium</keyword>
<evidence type="ECO:0000313" key="9">
    <source>
        <dbReference type="EMBL" id="RRO86574.1"/>
    </source>
</evidence>
<gene>
    <name evidence="9" type="ORF">CXF48_06035</name>
</gene>
<accession>A0A3R8PGW4</accession>
<keyword evidence="6" id="KW-0464">Manganese</keyword>
<feature type="region of interest" description="Disordered" evidence="7">
    <location>
        <begin position="12"/>
        <end position="56"/>
    </location>
</feature>
<dbReference type="Proteomes" id="UP000276526">
    <property type="component" value="Unassembled WGS sequence"/>
</dbReference>
<evidence type="ECO:0000256" key="3">
    <source>
        <dbReference type="ARBA" id="ARBA00022723"/>
    </source>
</evidence>
<evidence type="ECO:0000313" key="10">
    <source>
        <dbReference type="Proteomes" id="UP000276526"/>
    </source>
</evidence>
<reference evidence="9 10" key="1">
    <citation type="submission" date="2018-01" db="EMBL/GenBank/DDBJ databases">
        <title>Twenty Corynebacterium bovis Genomes.</title>
        <authorList>
            <person name="Gulvik C.A."/>
        </authorList>
    </citation>
    <scope>NUCLEOTIDE SEQUENCE [LARGE SCALE GENOMIC DNA]</scope>
    <source>
        <strain evidence="9 10">F6900</strain>
    </source>
</reference>
<evidence type="ECO:0000256" key="4">
    <source>
        <dbReference type="ARBA" id="ARBA00022801"/>
    </source>
</evidence>
<comment type="cofactor">
    <cofactor evidence="1">
        <name>Mn(2+)</name>
        <dbReference type="ChEBI" id="CHEBI:29035"/>
    </cofactor>
</comment>
<dbReference type="InterPro" id="IPR000086">
    <property type="entry name" value="NUDIX_hydrolase_dom"/>
</dbReference>
<sequence>MTYTFDDWYRARSRQPDPVPDVPPWLAGVTGRARSSTLDRLLPGPGRAVPETDDDGVPPRYSAVLVLLGGDPDATETPGDATLLLTHRTPTMRTHSGQVAFPGGRREPADAGPVATALREAVEETGLDPAGVDPLAVCREIYIPGSNSAVVPVLAYWRRPVSVRPATTETDWVAPVPLATLADPARRSRVGLAGWSGPAFDLGPYLLWGFTGGVVSAVLDLGGWARPWDDGTVRDLVTALGESGNGEPLGTLDRRRHGADAAPAPDTETPED</sequence>
<dbReference type="PANTHER" id="PTHR12992:SF11">
    <property type="entry name" value="MITOCHONDRIAL COENZYME A DIPHOSPHATASE NUDT8"/>
    <property type="match status" value="1"/>
</dbReference>
<dbReference type="PANTHER" id="PTHR12992">
    <property type="entry name" value="NUDIX HYDROLASE"/>
    <property type="match status" value="1"/>
</dbReference>
<dbReference type="RefSeq" id="WP_125173676.1">
    <property type="nucleotide sequence ID" value="NZ_JAPJOD010000264.1"/>
</dbReference>
<evidence type="ECO:0000256" key="1">
    <source>
        <dbReference type="ARBA" id="ARBA00001936"/>
    </source>
</evidence>
<dbReference type="AlphaFoldDB" id="A0A3R8PGW4"/>
<evidence type="ECO:0000259" key="8">
    <source>
        <dbReference type="PROSITE" id="PS51462"/>
    </source>
</evidence>
<keyword evidence="4" id="KW-0378">Hydrolase</keyword>
<dbReference type="CDD" id="cd03426">
    <property type="entry name" value="NUDIX_CoAse_Nudt7"/>
    <property type="match status" value="1"/>
</dbReference>
<dbReference type="EMBL" id="PQNK01000008">
    <property type="protein sequence ID" value="RRO86574.1"/>
    <property type="molecule type" value="Genomic_DNA"/>
</dbReference>
<dbReference type="GO" id="GO:0046872">
    <property type="term" value="F:metal ion binding"/>
    <property type="evidence" value="ECO:0007669"/>
    <property type="project" value="UniProtKB-KW"/>
</dbReference>
<protein>
    <submittedName>
        <fullName evidence="9">CoA pyrophosphatase</fullName>
    </submittedName>
</protein>
<dbReference type="GO" id="GO:0010945">
    <property type="term" value="F:coenzyme A diphosphatase activity"/>
    <property type="evidence" value="ECO:0007669"/>
    <property type="project" value="InterPro"/>
</dbReference>
<dbReference type="Pfam" id="PF00293">
    <property type="entry name" value="NUDIX"/>
    <property type="match status" value="1"/>
</dbReference>
<comment type="cofactor">
    <cofactor evidence="2">
        <name>Mg(2+)</name>
        <dbReference type="ChEBI" id="CHEBI:18420"/>
    </cofactor>
</comment>
<evidence type="ECO:0000256" key="6">
    <source>
        <dbReference type="ARBA" id="ARBA00023211"/>
    </source>
</evidence>
<evidence type="ECO:0000256" key="7">
    <source>
        <dbReference type="SAM" id="MobiDB-lite"/>
    </source>
</evidence>
<feature type="region of interest" description="Disordered" evidence="7">
    <location>
        <begin position="240"/>
        <end position="272"/>
    </location>
</feature>
<organism evidence="9 10">
    <name type="scientific">Corynebacterium bovis</name>
    <dbReference type="NCBI Taxonomy" id="36808"/>
    <lineage>
        <taxon>Bacteria</taxon>
        <taxon>Bacillati</taxon>
        <taxon>Actinomycetota</taxon>
        <taxon>Actinomycetes</taxon>
        <taxon>Mycobacteriales</taxon>
        <taxon>Corynebacteriaceae</taxon>
        <taxon>Corynebacterium</taxon>
    </lineage>
</organism>
<dbReference type="InterPro" id="IPR015797">
    <property type="entry name" value="NUDIX_hydrolase-like_dom_sf"/>
</dbReference>
<comment type="caution">
    <text evidence="9">The sequence shown here is derived from an EMBL/GenBank/DDBJ whole genome shotgun (WGS) entry which is preliminary data.</text>
</comment>
<keyword evidence="3" id="KW-0479">Metal-binding</keyword>
<dbReference type="PROSITE" id="PS51462">
    <property type="entry name" value="NUDIX"/>
    <property type="match status" value="1"/>
</dbReference>
<evidence type="ECO:0000256" key="2">
    <source>
        <dbReference type="ARBA" id="ARBA00001946"/>
    </source>
</evidence>
<dbReference type="SUPFAM" id="SSF55811">
    <property type="entry name" value="Nudix"/>
    <property type="match status" value="1"/>
</dbReference>
<feature type="domain" description="Nudix hydrolase" evidence="8">
    <location>
        <begin position="59"/>
        <end position="198"/>
    </location>
</feature>